<gene>
    <name evidence="2" type="ORF">LTRI10_LOCUS45171</name>
</gene>
<evidence type="ECO:0000313" key="2">
    <source>
        <dbReference type="EMBL" id="CAL1405380.1"/>
    </source>
</evidence>
<proteinExistence type="predicted"/>
<dbReference type="Proteomes" id="UP001497516">
    <property type="component" value="Chromosome 8"/>
</dbReference>
<evidence type="ECO:0000256" key="1">
    <source>
        <dbReference type="SAM" id="MobiDB-lite"/>
    </source>
</evidence>
<accession>A0AAV2G711</accession>
<name>A0AAV2G711_9ROSI</name>
<feature type="region of interest" description="Disordered" evidence="1">
    <location>
        <begin position="1"/>
        <end position="91"/>
    </location>
</feature>
<sequence>MIKKVHRGRGRPRKNPLPDSLGINIIITKKQPPPASKFDPRSSPLLRWHNKRSRTPAVAIDGRRTTPSSSSSSNPPPLLRSPMTAFWGPSA</sequence>
<dbReference type="AlphaFoldDB" id="A0AAV2G711"/>
<keyword evidence="3" id="KW-1185">Reference proteome</keyword>
<dbReference type="EMBL" id="OZ034821">
    <property type="protein sequence ID" value="CAL1405380.1"/>
    <property type="molecule type" value="Genomic_DNA"/>
</dbReference>
<organism evidence="2 3">
    <name type="scientific">Linum trigynum</name>
    <dbReference type="NCBI Taxonomy" id="586398"/>
    <lineage>
        <taxon>Eukaryota</taxon>
        <taxon>Viridiplantae</taxon>
        <taxon>Streptophyta</taxon>
        <taxon>Embryophyta</taxon>
        <taxon>Tracheophyta</taxon>
        <taxon>Spermatophyta</taxon>
        <taxon>Magnoliopsida</taxon>
        <taxon>eudicotyledons</taxon>
        <taxon>Gunneridae</taxon>
        <taxon>Pentapetalae</taxon>
        <taxon>rosids</taxon>
        <taxon>fabids</taxon>
        <taxon>Malpighiales</taxon>
        <taxon>Linaceae</taxon>
        <taxon>Linum</taxon>
    </lineage>
</organism>
<evidence type="ECO:0000313" key="3">
    <source>
        <dbReference type="Proteomes" id="UP001497516"/>
    </source>
</evidence>
<reference evidence="2 3" key="1">
    <citation type="submission" date="2024-04" db="EMBL/GenBank/DDBJ databases">
        <authorList>
            <person name="Fracassetti M."/>
        </authorList>
    </citation>
    <scope>NUCLEOTIDE SEQUENCE [LARGE SCALE GENOMIC DNA]</scope>
</reference>
<protein>
    <submittedName>
        <fullName evidence="2">Uncharacterized protein</fullName>
    </submittedName>
</protein>
<feature type="compositionally biased region" description="Basic residues" evidence="1">
    <location>
        <begin position="1"/>
        <end position="14"/>
    </location>
</feature>